<keyword evidence="17" id="KW-0539">Nucleus</keyword>
<evidence type="ECO:0000256" key="16">
    <source>
        <dbReference type="ARBA" id="ARBA00023180"/>
    </source>
</evidence>
<dbReference type="SMART" id="SM00181">
    <property type="entry name" value="EGF"/>
    <property type="match status" value="1"/>
</dbReference>
<keyword evidence="10" id="KW-0805">Transcription regulation</keyword>
<evidence type="ECO:0000259" key="19">
    <source>
        <dbReference type="PROSITE" id="PS50026"/>
    </source>
</evidence>
<keyword evidence="16" id="KW-0325">Glycoprotein</keyword>
<dbReference type="FunFam" id="2.10.25.10:FF:000123">
    <property type="entry name" value="Crumbs homolog 1 (Drosophila)"/>
    <property type="match status" value="1"/>
</dbReference>
<dbReference type="GO" id="GO:0045197">
    <property type="term" value="P:establishment or maintenance of epithelial cell apical/basal polarity"/>
    <property type="evidence" value="ECO:0007669"/>
    <property type="project" value="TreeGrafter"/>
</dbReference>
<dbReference type="PROSITE" id="PS00010">
    <property type="entry name" value="ASX_HYDROXYL"/>
    <property type="match status" value="1"/>
</dbReference>
<dbReference type="OrthoDB" id="5851394at2759"/>
<dbReference type="GO" id="GO:0007157">
    <property type="term" value="P:heterophilic cell-cell adhesion via plasma membrane cell adhesion molecules"/>
    <property type="evidence" value="ECO:0007669"/>
    <property type="project" value="TreeGrafter"/>
</dbReference>
<dbReference type="PANTHER" id="PTHR24049:SF22">
    <property type="entry name" value="DROSOPHILA CRUMBS HOMOLOG"/>
    <property type="match status" value="1"/>
</dbReference>
<dbReference type="SUPFAM" id="SSF57196">
    <property type="entry name" value="EGF/Laminin"/>
    <property type="match status" value="1"/>
</dbReference>
<gene>
    <name evidence="20" type="ORF">ANCCAN_10362</name>
</gene>
<dbReference type="Pfam" id="PF12661">
    <property type="entry name" value="hEGF"/>
    <property type="match status" value="1"/>
</dbReference>
<dbReference type="GO" id="GO:0005509">
    <property type="term" value="F:calcium ion binding"/>
    <property type="evidence" value="ECO:0007669"/>
    <property type="project" value="InterPro"/>
</dbReference>
<dbReference type="InterPro" id="IPR051022">
    <property type="entry name" value="Notch_Cell-Fate_Det"/>
</dbReference>
<dbReference type="InterPro" id="IPR000800">
    <property type="entry name" value="Notch_dom"/>
</dbReference>
<evidence type="ECO:0000256" key="13">
    <source>
        <dbReference type="ARBA" id="ARBA00023157"/>
    </source>
</evidence>
<dbReference type="CDD" id="cd00054">
    <property type="entry name" value="EGF_CA"/>
    <property type="match status" value="1"/>
</dbReference>
<keyword evidence="21" id="KW-1185">Reference proteome</keyword>
<evidence type="ECO:0000256" key="1">
    <source>
        <dbReference type="ARBA" id="ARBA00004123"/>
    </source>
</evidence>
<dbReference type="InterPro" id="IPR000742">
    <property type="entry name" value="EGF"/>
</dbReference>
<dbReference type="PANTHER" id="PTHR24049">
    <property type="entry name" value="CRUMBS FAMILY MEMBER"/>
    <property type="match status" value="1"/>
</dbReference>
<dbReference type="GO" id="GO:0005634">
    <property type="term" value="C:nucleus"/>
    <property type="evidence" value="ECO:0007669"/>
    <property type="project" value="UniProtKB-SubCell"/>
</dbReference>
<dbReference type="SMART" id="SM00179">
    <property type="entry name" value="EGF_CA"/>
    <property type="match status" value="1"/>
</dbReference>
<evidence type="ECO:0000256" key="12">
    <source>
        <dbReference type="ARBA" id="ARBA00023136"/>
    </source>
</evidence>
<keyword evidence="3 18" id="KW-0245">EGF-like domain</keyword>
<sequence>MCRSGFKGATCNESMEVCSASTCQNGGTCIDGIDGYVCQCSPGFVGSRCERSKGFIKTSSGKTREGPSKCASCAQKVGNGKCDEECNLAECDYDGNDCLVKNPFDGCPSSSFCALVFKNGVCDECTSLQGWKLGIWFIKERTSFLDAKRREGL</sequence>
<name>A0A368GH05_ANCCA</name>
<dbReference type="Gene3D" id="4.10.470.20">
    <property type="match status" value="1"/>
</dbReference>
<proteinExistence type="predicted"/>
<evidence type="ECO:0000256" key="17">
    <source>
        <dbReference type="ARBA" id="ARBA00023242"/>
    </source>
</evidence>
<dbReference type="InterPro" id="IPR035993">
    <property type="entry name" value="Notch-like_dom_sf"/>
</dbReference>
<dbReference type="Proteomes" id="UP000252519">
    <property type="component" value="Unassembled WGS sequence"/>
</dbReference>
<reference evidence="20 21" key="1">
    <citation type="submission" date="2014-10" db="EMBL/GenBank/DDBJ databases">
        <title>Draft genome of the hookworm Ancylostoma caninum.</title>
        <authorList>
            <person name="Mitreva M."/>
        </authorList>
    </citation>
    <scope>NUCLEOTIDE SEQUENCE [LARGE SCALE GENOMIC DNA]</scope>
    <source>
        <strain evidence="20 21">Baltimore</strain>
    </source>
</reference>
<dbReference type="GO" id="GO:0005886">
    <property type="term" value="C:plasma membrane"/>
    <property type="evidence" value="ECO:0007669"/>
    <property type="project" value="UniProtKB-SubCell"/>
</dbReference>
<accession>A0A368GH05</accession>
<keyword evidence="15" id="KW-0804">Transcription</keyword>
<dbReference type="InterPro" id="IPR013032">
    <property type="entry name" value="EGF-like_CS"/>
</dbReference>
<dbReference type="PROSITE" id="PS00022">
    <property type="entry name" value="EGF_1"/>
    <property type="match status" value="1"/>
</dbReference>
<organism evidence="20 21">
    <name type="scientific">Ancylostoma caninum</name>
    <name type="common">Dog hookworm</name>
    <dbReference type="NCBI Taxonomy" id="29170"/>
    <lineage>
        <taxon>Eukaryota</taxon>
        <taxon>Metazoa</taxon>
        <taxon>Ecdysozoa</taxon>
        <taxon>Nematoda</taxon>
        <taxon>Chromadorea</taxon>
        <taxon>Rhabditida</taxon>
        <taxon>Rhabditina</taxon>
        <taxon>Rhabditomorpha</taxon>
        <taxon>Strongyloidea</taxon>
        <taxon>Ancylostomatidae</taxon>
        <taxon>Ancylostomatinae</taxon>
        <taxon>Ancylostoma</taxon>
    </lineage>
</organism>
<evidence type="ECO:0000313" key="20">
    <source>
        <dbReference type="EMBL" id="RCN43663.1"/>
    </source>
</evidence>
<keyword evidence="13 18" id="KW-1015">Disulfide bond</keyword>
<dbReference type="PROSITE" id="PS50026">
    <property type="entry name" value="EGF_3"/>
    <property type="match status" value="1"/>
</dbReference>
<feature type="disulfide bond" evidence="18">
    <location>
        <begin position="40"/>
        <end position="49"/>
    </location>
</feature>
<dbReference type="Pfam" id="PF00066">
    <property type="entry name" value="Notch"/>
    <property type="match status" value="1"/>
</dbReference>
<evidence type="ECO:0000256" key="3">
    <source>
        <dbReference type="ARBA" id="ARBA00022536"/>
    </source>
</evidence>
<dbReference type="GO" id="GO:0030154">
    <property type="term" value="P:cell differentiation"/>
    <property type="evidence" value="ECO:0007669"/>
    <property type="project" value="UniProtKB-KW"/>
</dbReference>
<evidence type="ECO:0000256" key="15">
    <source>
        <dbReference type="ARBA" id="ARBA00023163"/>
    </source>
</evidence>
<keyword evidence="12" id="KW-0472">Membrane</keyword>
<keyword evidence="8" id="KW-0914">Notch signaling pathway</keyword>
<keyword evidence="4" id="KW-0812">Transmembrane</keyword>
<dbReference type="AlphaFoldDB" id="A0A368GH05"/>
<evidence type="ECO:0000256" key="11">
    <source>
        <dbReference type="ARBA" id="ARBA00023043"/>
    </source>
</evidence>
<dbReference type="PROSITE" id="PS01186">
    <property type="entry name" value="EGF_2"/>
    <property type="match status" value="1"/>
</dbReference>
<evidence type="ECO:0000256" key="6">
    <source>
        <dbReference type="ARBA" id="ARBA00022737"/>
    </source>
</evidence>
<dbReference type="STRING" id="29170.A0A368GH05"/>
<dbReference type="PRINTS" id="PR00010">
    <property type="entry name" value="EGFBLOOD"/>
</dbReference>
<dbReference type="GO" id="GO:0032991">
    <property type="term" value="C:protein-containing complex"/>
    <property type="evidence" value="ECO:0007669"/>
    <property type="project" value="TreeGrafter"/>
</dbReference>
<dbReference type="InterPro" id="IPR001881">
    <property type="entry name" value="EGF-like_Ca-bd_dom"/>
</dbReference>
<dbReference type="InterPro" id="IPR000152">
    <property type="entry name" value="EGF-type_Asp/Asn_hydroxyl_site"/>
</dbReference>
<keyword evidence="9" id="KW-1133">Transmembrane helix</keyword>
<dbReference type="GO" id="GO:0007219">
    <property type="term" value="P:Notch signaling pathway"/>
    <property type="evidence" value="ECO:0007669"/>
    <property type="project" value="UniProtKB-KW"/>
</dbReference>
<keyword evidence="5" id="KW-0732">Signal</keyword>
<evidence type="ECO:0000256" key="8">
    <source>
        <dbReference type="ARBA" id="ARBA00022976"/>
    </source>
</evidence>
<evidence type="ECO:0000256" key="2">
    <source>
        <dbReference type="ARBA" id="ARBA00004251"/>
    </source>
</evidence>
<dbReference type="SMART" id="SM00004">
    <property type="entry name" value="NL"/>
    <property type="match status" value="1"/>
</dbReference>
<evidence type="ECO:0000256" key="5">
    <source>
        <dbReference type="ARBA" id="ARBA00022729"/>
    </source>
</evidence>
<dbReference type="Gene3D" id="2.10.25.10">
    <property type="entry name" value="Laminin"/>
    <property type="match status" value="1"/>
</dbReference>
<dbReference type="EMBL" id="JOJR01000150">
    <property type="protein sequence ID" value="RCN43663.1"/>
    <property type="molecule type" value="Genomic_DNA"/>
</dbReference>
<evidence type="ECO:0000256" key="4">
    <source>
        <dbReference type="ARBA" id="ARBA00022692"/>
    </source>
</evidence>
<comment type="caution">
    <text evidence="18">Lacks conserved residue(s) required for the propagation of feature annotation.</text>
</comment>
<keyword evidence="7" id="KW-0221">Differentiation</keyword>
<evidence type="ECO:0000256" key="7">
    <source>
        <dbReference type="ARBA" id="ARBA00022782"/>
    </source>
</evidence>
<protein>
    <submittedName>
        <fullName evidence="20">EGF-like domain protein</fullName>
    </submittedName>
</protein>
<evidence type="ECO:0000256" key="18">
    <source>
        <dbReference type="PROSITE-ProRule" id="PRU00076"/>
    </source>
</evidence>
<keyword evidence="11" id="KW-0040">ANK repeat</keyword>
<evidence type="ECO:0000313" key="21">
    <source>
        <dbReference type="Proteomes" id="UP000252519"/>
    </source>
</evidence>
<evidence type="ECO:0000256" key="14">
    <source>
        <dbReference type="ARBA" id="ARBA00023159"/>
    </source>
</evidence>
<evidence type="ECO:0000256" key="10">
    <source>
        <dbReference type="ARBA" id="ARBA00023015"/>
    </source>
</evidence>
<keyword evidence="6" id="KW-0677">Repeat</keyword>
<keyword evidence="14" id="KW-0010">Activator</keyword>
<comment type="caution">
    <text evidence="20">The sequence shown here is derived from an EMBL/GenBank/DDBJ whole genome shotgun (WGS) entry which is preliminary data.</text>
</comment>
<feature type="domain" description="EGF-like" evidence="19">
    <location>
        <begin position="14"/>
        <end position="50"/>
    </location>
</feature>
<comment type="subcellular location">
    <subcellularLocation>
        <location evidence="2">Cell membrane</location>
        <topology evidence="2">Single-pass type I membrane protein</topology>
    </subcellularLocation>
    <subcellularLocation>
        <location evidence="1">Nucleus</location>
    </subcellularLocation>
</comment>
<evidence type="ECO:0000256" key="9">
    <source>
        <dbReference type="ARBA" id="ARBA00022989"/>
    </source>
</evidence>
<dbReference type="SUPFAM" id="SSF90193">
    <property type="entry name" value="Notch domain"/>
    <property type="match status" value="1"/>
</dbReference>